<keyword evidence="6" id="KW-0808">Transferase</keyword>
<keyword evidence="7" id="KW-1185">Reference proteome</keyword>
<keyword evidence="4" id="KW-0472">Membrane</keyword>
<dbReference type="SMART" id="SM00387">
    <property type="entry name" value="HATPase_c"/>
    <property type="match status" value="1"/>
</dbReference>
<dbReference type="Pfam" id="PF02518">
    <property type="entry name" value="HATPase_c"/>
    <property type="match status" value="1"/>
</dbReference>
<dbReference type="Proteomes" id="UP000595894">
    <property type="component" value="Chromosome"/>
</dbReference>
<evidence type="ECO:0000259" key="5">
    <source>
        <dbReference type="PROSITE" id="PS50109"/>
    </source>
</evidence>
<feature type="domain" description="Histidine kinase" evidence="5">
    <location>
        <begin position="212"/>
        <end position="433"/>
    </location>
</feature>
<comment type="catalytic activity">
    <reaction evidence="1">
        <text>ATP + protein L-histidine = ADP + protein N-phospho-L-histidine.</text>
        <dbReference type="EC" id="2.7.13.3"/>
    </reaction>
</comment>
<dbReference type="InterPro" id="IPR003594">
    <property type="entry name" value="HATPase_dom"/>
</dbReference>
<dbReference type="PRINTS" id="PR00344">
    <property type="entry name" value="BCTRLSENSOR"/>
</dbReference>
<dbReference type="SUPFAM" id="SSF47384">
    <property type="entry name" value="Homodimeric domain of signal transducing histidine kinase"/>
    <property type="match status" value="1"/>
</dbReference>
<dbReference type="PANTHER" id="PTHR43547">
    <property type="entry name" value="TWO-COMPONENT HISTIDINE KINASE"/>
    <property type="match status" value="1"/>
</dbReference>
<dbReference type="InterPro" id="IPR005467">
    <property type="entry name" value="His_kinase_dom"/>
</dbReference>
<feature type="transmembrane region" description="Helical" evidence="4">
    <location>
        <begin position="158"/>
        <end position="180"/>
    </location>
</feature>
<dbReference type="PROSITE" id="PS50109">
    <property type="entry name" value="HIS_KIN"/>
    <property type="match status" value="1"/>
</dbReference>
<accession>A0A974S3I1</accession>
<evidence type="ECO:0000313" key="6">
    <source>
        <dbReference type="EMBL" id="QQV76449.1"/>
    </source>
</evidence>
<protein>
    <recommendedName>
        <fullName evidence="2">histidine kinase</fullName>
        <ecNumber evidence="2">2.7.13.3</ecNumber>
    </recommendedName>
</protein>
<dbReference type="CDD" id="cd00082">
    <property type="entry name" value="HisKA"/>
    <property type="match status" value="1"/>
</dbReference>
<evidence type="ECO:0000313" key="7">
    <source>
        <dbReference type="Proteomes" id="UP000595894"/>
    </source>
</evidence>
<keyword evidence="6" id="KW-0418">Kinase</keyword>
<dbReference type="RefSeq" id="WP_202091759.1">
    <property type="nucleotide sequence ID" value="NZ_CP061035.1"/>
</dbReference>
<dbReference type="EC" id="2.7.13.3" evidence="2"/>
<dbReference type="AlphaFoldDB" id="A0A974S3I1"/>
<dbReference type="InterPro" id="IPR036097">
    <property type="entry name" value="HisK_dim/P_sf"/>
</dbReference>
<evidence type="ECO:0000256" key="4">
    <source>
        <dbReference type="SAM" id="Phobius"/>
    </source>
</evidence>
<dbReference type="InterPro" id="IPR036890">
    <property type="entry name" value="HATPase_C_sf"/>
</dbReference>
<dbReference type="Gene3D" id="3.30.565.10">
    <property type="entry name" value="Histidine kinase-like ATPase, C-terminal domain"/>
    <property type="match status" value="1"/>
</dbReference>
<feature type="transmembrane region" description="Helical" evidence="4">
    <location>
        <begin position="116"/>
        <end position="146"/>
    </location>
</feature>
<keyword evidence="3" id="KW-0597">Phosphoprotein</keyword>
<evidence type="ECO:0000256" key="1">
    <source>
        <dbReference type="ARBA" id="ARBA00000085"/>
    </source>
</evidence>
<dbReference type="GO" id="GO:0000155">
    <property type="term" value="F:phosphorelay sensor kinase activity"/>
    <property type="evidence" value="ECO:0007669"/>
    <property type="project" value="InterPro"/>
</dbReference>
<sequence>MRPWISRWDVTPAEQAGMTFGQVLTRVNVRRVEIVALLGLFTRLSEMATGYRGPSLWFELGMMLTVLFGSMALRRTNTTWLGRGFVACVLIVALLGTQYAVAALGAKGRLTSGYPLMLLSLTMLFVVPPRIVALGCAGLLICYYTVVVDIPVTNHEKIIAIVNAGIVSVIAVVAAALIYSGRRRDHEQKREIRLQNDRLRDRNEELDTLMAITAHDLRSPLYGLRNLFDLAIRRSEKESELPLIVLRQAMPSIDAMLGLATRLLDAHAAEHGPMTRLVNEDVRGHILAAVDRIGPRAHSSDIRVAVDLPDRPLIATFDIGGLAQILDNLLGNGVRFSPHGGTLAIAASGVAGVGDGQVRIVVKDRGPGIDEAVQGTLFSKFHRGTSGQSDTLPGTGMGLFIVATLAERMNAQVWHDPVRDGGTAFTVLLPVNQIPASGFVG</sequence>
<evidence type="ECO:0000256" key="3">
    <source>
        <dbReference type="ARBA" id="ARBA00022553"/>
    </source>
</evidence>
<dbReference type="InterPro" id="IPR003661">
    <property type="entry name" value="HisK_dim/P_dom"/>
</dbReference>
<gene>
    <name evidence="6" type="ORF">H5J25_13375</name>
</gene>
<reference evidence="7" key="1">
    <citation type="submission" date="2020-09" db="EMBL/GenBank/DDBJ databases">
        <title>Sphingomonas sp., a new species isolated from pork steak.</title>
        <authorList>
            <person name="Heidler von Heilborn D."/>
        </authorList>
    </citation>
    <scope>NUCLEOTIDE SEQUENCE [LARGE SCALE GENOMIC DNA]</scope>
</reference>
<dbReference type="InterPro" id="IPR004358">
    <property type="entry name" value="Sig_transdc_His_kin-like_C"/>
</dbReference>
<dbReference type="KEGG" id="sari:H5J25_13375"/>
<evidence type="ECO:0000256" key="2">
    <source>
        <dbReference type="ARBA" id="ARBA00012438"/>
    </source>
</evidence>
<keyword evidence="4" id="KW-1133">Transmembrane helix</keyword>
<feature type="transmembrane region" description="Helical" evidence="4">
    <location>
        <begin position="80"/>
        <end position="104"/>
    </location>
</feature>
<dbReference type="PANTHER" id="PTHR43547:SF2">
    <property type="entry name" value="HYBRID SIGNAL TRANSDUCTION HISTIDINE KINASE C"/>
    <property type="match status" value="1"/>
</dbReference>
<organism evidence="6 7">
    <name type="scientific">Sphingomonas aliaeris</name>
    <dbReference type="NCBI Taxonomy" id="2759526"/>
    <lineage>
        <taxon>Bacteria</taxon>
        <taxon>Pseudomonadati</taxon>
        <taxon>Pseudomonadota</taxon>
        <taxon>Alphaproteobacteria</taxon>
        <taxon>Sphingomonadales</taxon>
        <taxon>Sphingomonadaceae</taxon>
        <taxon>Sphingomonas</taxon>
    </lineage>
</organism>
<proteinExistence type="predicted"/>
<feature type="transmembrane region" description="Helical" evidence="4">
    <location>
        <begin position="56"/>
        <end position="74"/>
    </location>
</feature>
<keyword evidence="4" id="KW-0812">Transmembrane</keyword>
<dbReference type="SUPFAM" id="SSF55874">
    <property type="entry name" value="ATPase domain of HSP90 chaperone/DNA topoisomerase II/histidine kinase"/>
    <property type="match status" value="1"/>
</dbReference>
<dbReference type="Gene3D" id="1.10.287.130">
    <property type="match status" value="1"/>
</dbReference>
<dbReference type="EMBL" id="CP061035">
    <property type="protein sequence ID" value="QQV76449.1"/>
    <property type="molecule type" value="Genomic_DNA"/>
</dbReference>
<name>A0A974S3I1_9SPHN</name>